<dbReference type="PANTHER" id="PTHR30146:SF136">
    <property type="entry name" value="NTD BIOSYNTHESIS OPERON REGULATOR NTDR"/>
    <property type="match status" value="1"/>
</dbReference>
<evidence type="ECO:0000256" key="2">
    <source>
        <dbReference type="ARBA" id="ARBA00023125"/>
    </source>
</evidence>
<dbReference type="SMART" id="SM00354">
    <property type="entry name" value="HTH_LACI"/>
    <property type="match status" value="1"/>
</dbReference>
<accession>A0A9X4QYZ9</accession>
<dbReference type="PANTHER" id="PTHR30146">
    <property type="entry name" value="LACI-RELATED TRANSCRIPTIONAL REPRESSOR"/>
    <property type="match status" value="1"/>
</dbReference>
<gene>
    <name evidence="5" type="ORF">M4L89_08155</name>
</gene>
<sequence length="322" mass="36462">MDIFDVAKGCGVSKSTVSRVLNNHPYVSENTRKKILEYIKKNNYTPNNIATYFRNKTTKSIAISIPYIDHPFFSRLSSEISRNFSTYGYKALIHQTFCSPIMEEEILLSLKRNEIDAVILCSVENEYTVIEEYLHYGIIISSNDAYLNENISNFHFDETEIGYKATNYLIKKNIKHIGICLDNPFNSGQQMRLYGYKKALKEHGITHNEKLLFTSAFSIIDGIKIANKIKGNNIEIEGLFTGNDHVSAGIQKILKNEIITIGTDNHDICQITNPKLNSISLPISVMAQDICLHVIKCLNENSVIIVNKTYSTTIVENKECAS</sequence>
<dbReference type="Gene3D" id="1.10.260.40">
    <property type="entry name" value="lambda repressor-like DNA-binding domains"/>
    <property type="match status" value="1"/>
</dbReference>
<protein>
    <submittedName>
        <fullName evidence="5">LacI family transcriptional regulator</fullName>
    </submittedName>
</protein>
<dbReference type="SUPFAM" id="SSF47413">
    <property type="entry name" value="lambda repressor-like DNA-binding domains"/>
    <property type="match status" value="1"/>
</dbReference>
<dbReference type="SUPFAM" id="SSF53822">
    <property type="entry name" value="Periplasmic binding protein-like I"/>
    <property type="match status" value="1"/>
</dbReference>
<dbReference type="Proteomes" id="UP001152422">
    <property type="component" value="Unassembled WGS sequence"/>
</dbReference>
<keyword evidence="1" id="KW-0805">Transcription regulation</keyword>
<proteinExistence type="predicted"/>
<dbReference type="InterPro" id="IPR028082">
    <property type="entry name" value="Peripla_BP_I"/>
</dbReference>
<comment type="caution">
    <text evidence="5">The sequence shown here is derived from an EMBL/GenBank/DDBJ whole genome shotgun (WGS) entry which is preliminary data.</text>
</comment>
<evidence type="ECO:0000259" key="4">
    <source>
        <dbReference type="PROSITE" id="PS50932"/>
    </source>
</evidence>
<feature type="domain" description="HTH lacI-type" evidence="4">
    <location>
        <begin position="1"/>
        <end position="55"/>
    </location>
</feature>
<dbReference type="GO" id="GO:0003700">
    <property type="term" value="F:DNA-binding transcription factor activity"/>
    <property type="evidence" value="ECO:0007669"/>
    <property type="project" value="TreeGrafter"/>
</dbReference>
<evidence type="ECO:0000256" key="3">
    <source>
        <dbReference type="ARBA" id="ARBA00023163"/>
    </source>
</evidence>
<dbReference type="Pfam" id="PF00532">
    <property type="entry name" value="Peripla_BP_1"/>
    <property type="match status" value="1"/>
</dbReference>
<dbReference type="InterPro" id="IPR001761">
    <property type="entry name" value="Peripla_BP/Lac1_sug-bd_dom"/>
</dbReference>
<dbReference type="AlphaFoldDB" id="A0A9X4QYZ9"/>
<dbReference type="Gene3D" id="3.40.50.2300">
    <property type="match status" value="2"/>
</dbReference>
<organism evidence="5 6">
    <name type="scientific">Staphylococcus equorum</name>
    <dbReference type="NCBI Taxonomy" id="246432"/>
    <lineage>
        <taxon>Bacteria</taxon>
        <taxon>Bacillati</taxon>
        <taxon>Bacillota</taxon>
        <taxon>Bacilli</taxon>
        <taxon>Bacillales</taxon>
        <taxon>Staphylococcaceae</taxon>
        <taxon>Staphylococcus</taxon>
    </lineage>
</organism>
<dbReference type="GO" id="GO:0000976">
    <property type="term" value="F:transcription cis-regulatory region binding"/>
    <property type="evidence" value="ECO:0007669"/>
    <property type="project" value="TreeGrafter"/>
</dbReference>
<dbReference type="RefSeq" id="WP_277583252.1">
    <property type="nucleotide sequence ID" value="NZ_JAMBPY010000003.1"/>
</dbReference>
<dbReference type="InterPro" id="IPR010982">
    <property type="entry name" value="Lambda_DNA-bd_dom_sf"/>
</dbReference>
<reference evidence="5" key="1">
    <citation type="submission" date="2022-05" db="EMBL/GenBank/DDBJ databases">
        <title>Comparative genomics of Staphylococcus equorum isolates.</title>
        <authorList>
            <person name="Luelf R.H."/>
        </authorList>
    </citation>
    <scope>NUCLEOTIDE SEQUENCE</scope>
    <source>
        <strain evidence="5">TMW 2.2497</strain>
    </source>
</reference>
<dbReference type="InterPro" id="IPR000843">
    <property type="entry name" value="HTH_LacI"/>
</dbReference>
<evidence type="ECO:0000256" key="1">
    <source>
        <dbReference type="ARBA" id="ARBA00023015"/>
    </source>
</evidence>
<evidence type="ECO:0000313" key="6">
    <source>
        <dbReference type="Proteomes" id="UP001152422"/>
    </source>
</evidence>
<name>A0A9X4QYZ9_9STAP</name>
<dbReference type="EMBL" id="JAMBQA010000003">
    <property type="protein sequence ID" value="MDG0846194.1"/>
    <property type="molecule type" value="Genomic_DNA"/>
</dbReference>
<keyword evidence="6" id="KW-1185">Reference proteome</keyword>
<dbReference type="PROSITE" id="PS50932">
    <property type="entry name" value="HTH_LACI_2"/>
    <property type="match status" value="1"/>
</dbReference>
<evidence type="ECO:0000313" key="5">
    <source>
        <dbReference type="EMBL" id="MDG0846194.1"/>
    </source>
</evidence>
<dbReference type="Pfam" id="PF00356">
    <property type="entry name" value="LacI"/>
    <property type="match status" value="1"/>
</dbReference>
<keyword evidence="2" id="KW-0238">DNA-binding</keyword>
<keyword evidence="3" id="KW-0804">Transcription</keyword>
<dbReference type="CDD" id="cd01392">
    <property type="entry name" value="HTH_LacI"/>
    <property type="match status" value="1"/>
</dbReference>